<dbReference type="InterPro" id="IPR006935">
    <property type="entry name" value="Helicase/UvrB_N"/>
</dbReference>
<evidence type="ECO:0000259" key="3">
    <source>
        <dbReference type="PROSITE" id="PS51192"/>
    </source>
</evidence>
<evidence type="ECO:0000256" key="2">
    <source>
        <dbReference type="SAM" id="MobiDB-lite"/>
    </source>
</evidence>
<evidence type="ECO:0000256" key="1">
    <source>
        <dbReference type="SAM" id="Coils"/>
    </source>
</evidence>
<dbReference type="Pfam" id="PF04851">
    <property type="entry name" value="ResIII"/>
    <property type="match status" value="1"/>
</dbReference>
<dbReference type="InterPro" id="IPR014001">
    <property type="entry name" value="Helicase_ATP-bd"/>
</dbReference>
<dbReference type="GO" id="GO:0003677">
    <property type="term" value="F:DNA binding"/>
    <property type="evidence" value="ECO:0007669"/>
    <property type="project" value="InterPro"/>
</dbReference>
<evidence type="ECO:0000313" key="4">
    <source>
        <dbReference type="EMBL" id="QHU29648.1"/>
    </source>
</evidence>
<dbReference type="Gene3D" id="3.40.50.300">
    <property type="entry name" value="P-loop containing nucleotide triphosphate hydrolases"/>
    <property type="match status" value="2"/>
</dbReference>
<name>A0A6C0LIG1_9ZZZZ</name>
<feature type="region of interest" description="Disordered" evidence="2">
    <location>
        <begin position="183"/>
        <end position="202"/>
    </location>
</feature>
<dbReference type="EMBL" id="MN740492">
    <property type="protein sequence ID" value="QHU29648.1"/>
    <property type="molecule type" value="Genomic_DNA"/>
</dbReference>
<dbReference type="CDD" id="cd18785">
    <property type="entry name" value="SF2_C"/>
    <property type="match status" value="1"/>
</dbReference>
<accession>A0A6C0LIG1</accession>
<dbReference type="GO" id="GO:0016787">
    <property type="term" value="F:hydrolase activity"/>
    <property type="evidence" value="ECO:0007669"/>
    <property type="project" value="InterPro"/>
</dbReference>
<feature type="coiled-coil region" evidence="1">
    <location>
        <begin position="1187"/>
        <end position="1252"/>
    </location>
</feature>
<feature type="compositionally biased region" description="Low complexity" evidence="2">
    <location>
        <begin position="184"/>
        <end position="202"/>
    </location>
</feature>
<proteinExistence type="predicted"/>
<dbReference type="InterPro" id="IPR027417">
    <property type="entry name" value="P-loop_NTPase"/>
</dbReference>
<dbReference type="PROSITE" id="PS51192">
    <property type="entry name" value="HELICASE_ATP_BIND_1"/>
    <property type="match status" value="1"/>
</dbReference>
<feature type="domain" description="Helicase ATP-binding" evidence="3">
    <location>
        <begin position="709"/>
        <end position="875"/>
    </location>
</feature>
<dbReference type="SUPFAM" id="SSF52540">
    <property type="entry name" value="P-loop containing nucleoside triphosphate hydrolases"/>
    <property type="match status" value="1"/>
</dbReference>
<dbReference type="GO" id="GO:0005524">
    <property type="term" value="F:ATP binding"/>
    <property type="evidence" value="ECO:0007669"/>
    <property type="project" value="InterPro"/>
</dbReference>
<organism evidence="4">
    <name type="scientific">viral metagenome</name>
    <dbReference type="NCBI Taxonomy" id="1070528"/>
    <lineage>
        <taxon>unclassified sequences</taxon>
        <taxon>metagenomes</taxon>
        <taxon>organismal metagenomes</taxon>
    </lineage>
</organism>
<protein>
    <recommendedName>
        <fullName evidence="3">Helicase ATP-binding domain-containing protein</fullName>
    </recommendedName>
</protein>
<sequence>MSKSSLSVNQKYKEISKELSNREKVCNKKVVYEYKRPKTNPYETYEDIDDFVTKEPFNIDSSCKIVDDDKSKPDKYNRFYKNVYTKARCHNAKGEWDKKTINRNNTYDMGNCWVDDNDRRCGALLSDFKLLRENDHKSGKITKQDIKKSQKLCETVDSCHLQRVGENSIDCVSKTKIPEKSKSFKSFKSSSSNNSSYSRSSSEIGNYDIDFDNIEKSLYDLYNSANAPDTLKLIGKGNRCINTNDEEEDEEEQEEVKMDELDQYMLVKINEKEKPPLANLELDKNIMSIKNYLISYYNNYLRYIHYILISLDLDFSNDLEILKLYINDGSMANIEKFKVELKGYINYYRHNYYKSEDDIEFVAPIYEKYFKRYFLNKETNNEIVIKYNYEFIQELFQLAFIRTLNPMLDEDIPIIKFYIEQSYITDADNIFLIFKKNFNDVYPKLMALIEQYKRTPTAINYNNIIVLRTQLGEYYTTAFIEYFDDGIKAEINGYRRIYIRYVRYLLSFTDPTDNKNINFFLQHIDINTIDRFNEFLYEYNYLVKNKRIADVNEYFKVYKKYFPDYFKFDDIYQYNSYVKTKLKQLDPNINDDLAELSRYIDKTTDINEFKRLYNLIDKATNPENYELNLDKLYRKFFPVYYEDLSKSLSSSSPSITSSIKSYGPLYSSSTDYYSLSSYSSISSSLEIPKNPKLPTTPQSIINNICKTIHKNKLNKRGMLIWHSTGSGKTCTATSIMEGFWGTKQQIIYCSSRDALVSNPPSNFFKCAADLFPRFAGKELNKIEKEFKNVSFLSFAQLSNRIEKKVIDLNKCILIIDEVHNLFRPLLNQRKQHEKVEKLLLSGSKFPKMKVFILTATLGDNPIEIFKLLNIVRDNGTPEIKETDMNDIDKFKLKIRGLISFFDMSNDTSKFPVVINKDPIYVNMSEKQFEEYITKYNEVKDSAKDFNALSKANTLNKYWAAARRYSNTLYNFEKGLTLREFSAKLEELLLNVLQYNDQKQYIYSAFYENKGYGGHGVLAIAKQLNERGYTKLTPAEAVKIMENPTAANKKPRYILAISTQLGTDKGADLDKMRALYNAPYNKNGEYVHLFLASQSYNEGIDLKAVRHIHIFEPLITWASDKQTIGRAARLCSHVDLEKKDWNVTIHRYISDFPKKEIKIDKTGIDNKAQLLDELILLETREEKFKGDIKENKEVIKDIKKQITKAKKAKQSISELEYQIEDADNIIEMSKIELENIKKEIKTIKAELKKYEKSEMGTSRRKKKILDTTGIENIDKFIYDNAISKMQNILTLYQAMKEAAIDCQVLKEFHSSGNQIINCQNY</sequence>
<dbReference type="SMART" id="SM00487">
    <property type="entry name" value="DEXDc"/>
    <property type="match status" value="1"/>
</dbReference>
<reference evidence="4" key="1">
    <citation type="journal article" date="2020" name="Nature">
        <title>Giant virus diversity and host interactions through global metagenomics.</title>
        <authorList>
            <person name="Schulz F."/>
            <person name="Roux S."/>
            <person name="Paez-Espino D."/>
            <person name="Jungbluth S."/>
            <person name="Walsh D.A."/>
            <person name="Denef V.J."/>
            <person name="McMahon K.D."/>
            <person name="Konstantinidis K.T."/>
            <person name="Eloe-Fadrosh E.A."/>
            <person name="Kyrpides N.C."/>
            <person name="Woyke T."/>
        </authorList>
    </citation>
    <scope>NUCLEOTIDE SEQUENCE</scope>
    <source>
        <strain evidence="4">GVMAG-M-3300027804-48</strain>
    </source>
</reference>
<keyword evidence="1" id="KW-0175">Coiled coil</keyword>